<name>A0A7S0HKL0_9CRYP</name>
<dbReference type="SUPFAM" id="SSF56219">
    <property type="entry name" value="DNase I-like"/>
    <property type="match status" value="1"/>
</dbReference>
<dbReference type="InterPro" id="IPR036691">
    <property type="entry name" value="Endo/exonu/phosph_ase_sf"/>
</dbReference>
<proteinExistence type="predicted"/>
<evidence type="ECO:0008006" key="2">
    <source>
        <dbReference type="Google" id="ProtNLM"/>
    </source>
</evidence>
<gene>
    <name evidence="1" type="ORF">HPHI1048_LOCUS9509</name>
</gene>
<evidence type="ECO:0000313" key="1">
    <source>
        <dbReference type="EMBL" id="CAD8482384.1"/>
    </source>
</evidence>
<dbReference type="Gene3D" id="3.60.10.10">
    <property type="entry name" value="Endonuclease/exonuclease/phosphatase"/>
    <property type="match status" value="1"/>
</dbReference>
<dbReference type="EMBL" id="HBEO01013989">
    <property type="protein sequence ID" value="CAD8482384.1"/>
    <property type="molecule type" value="Transcribed_RNA"/>
</dbReference>
<reference evidence="1" key="1">
    <citation type="submission" date="2021-01" db="EMBL/GenBank/DDBJ databases">
        <authorList>
            <person name="Corre E."/>
            <person name="Pelletier E."/>
            <person name="Niang G."/>
            <person name="Scheremetjew M."/>
            <person name="Finn R."/>
            <person name="Kale V."/>
            <person name="Holt S."/>
            <person name="Cochrane G."/>
            <person name="Meng A."/>
            <person name="Brown T."/>
            <person name="Cohen L."/>
        </authorList>
    </citation>
    <scope>NUCLEOTIDE SEQUENCE</scope>
    <source>
        <strain evidence="1">CCMP325</strain>
    </source>
</reference>
<sequence>MRKVRTMVGRGWRGKMLMMPLTAGVMVAMLLIAVSMLGSTPVSAQTCRKELKLLTWNVAAVNNNPFEYWITHDDAGYASLMEGVQKFINEPGDQDVEVEKVFTESMFNEVMEEMKSRETKGLVEVTTRWKEDLKGRKIISEFIKDKKIGKKRLTSMPDRVTNSIHLDDGGLALRPTVINCMEEQIPDMEGWWKKWKSFMFKDEISLPKRDGKSKRKVPFEMLQRIMHSKYPDITVEEEEISIPLQTVCLAIFDAILVHMLNKVASSSWQPIRRTVCKALNKDKDKKIMSILKDVYKDADVVFLQETSSAFYNKISRDSFFTSRYRIFSPKSATGKRDQNSLILADKSAFLQNTGKEVTEAILQYDKDKSAAPGDLLVISVETSGNKRFLLASFHGDTNGLATIPIVRALLQAKKSKFPEHQLLMGLDANTYKVHSEQYQGVKEFNSFLSSEGMTSCWGSNPNPSSPTTCNARTYLQPQLNKAIGKDEKLSKGDVNLKDWIIFPESDFRANHTIKDNTGSKTYEDNMVFPTLKFPSDHAIVYTSLVPSVAREKSDHCLLG</sequence>
<accession>A0A7S0HKL0</accession>
<dbReference type="AlphaFoldDB" id="A0A7S0HKL0"/>
<protein>
    <recommendedName>
        <fullName evidence="2">Endonuclease/exonuclease/phosphatase domain-containing protein</fullName>
    </recommendedName>
</protein>
<organism evidence="1">
    <name type="scientific">Hanusia phi</name>
    <dbReference type="NCBI Taxonomy" id="3032"/>
    <lineage>
        <taxon>Eukaryota</taxon>
        <taxon>Cryptophyceae</taxon>
        <taxon>Pyrenomonadales</taxon>
        <taxon>Geminigeraceae</taxon>
        <taxon>Hanusia</taxon>
    </lineage>
</organism>